<dbReference type="HOGENOM" id="CLU_122107_0_0_1"/>
<dbReference type="KEGG" id="dpa:109541979"/>
<protein>
    <recommendedName>
        <fullName evidence="5">PAXIP1-associated glutamate-rich protein 1</fullName>
    </recommendedName>
</protein>
<accession>N6TVU7</accession>
<name>N6TVU7_DENPD</name>
<dbReference type="EMBL" id="KB741165">
    <property type="protein sequence ID" value="ENN73420.1"/>
    <property type="molecule type" value="Genomic_DNA"/>
</dbReference>
<feature type="compositionally biased region" description="Basic and acidic residues" evidence="1">
    <location>
        <begin position="58"/>
        <end position="75"/>
    </location>
</feature>
<dbReference type="OMA" id="WSVECSD"/>
<dbReference type="GO" id="GO:1902808">
    <property type="term" value="P:positive regulation of cell cycle G1/S phase transition"/>
    <property type="evidence" value="ECO:0007669"/>
    <property type="project" value="TreeGrafter"/>
</dbReference>
<feature type="compositionally biased region" description="Basic and acidic residues" evidence="1">
    <location>
        <begin position="16"/>
        <end position="26"/>
    </location>
</feature>
<gene>
    <name evidence="3" type="primary">109541979</name>
    <name evidence="2" type="ORF">YQE_09982</name>
</gene>
<sequence length="130" mass="15017">MDESEDQNWAVDCSDDELKNCSDPWEPKPEEIDLMYSLLNKGELPELKWKCPGYRTPSPERREAPKEENESKKQDEQDDFDFMDEMTSPKLKIRSKGADTLKGSAKKKTTSLDGVINNMRRHHLLPSSTK</sequence>
<dbReference type="PANTHER" id="PTHR28467">
    <property type="entry name" value="PAXIP1-ASSOCIATED GLUTAMATE-RICH PROTEIN 1"/>
    <property type="match status" value="1"/>
</dbReference>
<dbReference type="OrthoDB" id="10067843at2759"/>
<dbReference type="InterPro" id="IPR028213">
    <property type="entry name" value="PA1"/>
</dbReference>
<feature type="region of interest" description="Disordered" evidence="1">
    <location>
        <begin position="1"/>
        <end position="26"/>
    </location>
</feature>
<feature type="non-terminal residue" evidence="2">
    <location>
        <position position="1"/>
    </location>
</feature>
<reference evidence="2 4" key="1">
    <citation type="journal article" date="2013" name="Genome Biol.">
        <title>Draft genome of the mountain pine beetle, Dendroctonus ponderosae Hopkins, a major forest pest.</title>
        <authorList>
            <person name="Keeling C.I."/>
            <person name="Yuen M.M."/>
            <person name="Liao N.Y."/>
            <person name="Docking T.R."/>
            <person name="Chan S.K."/>
            <person name="Taylor G.A."/>
            <person name="Palmquist D.L."/>
            <person name="Jackman S.D."/>
            <person name="Nguyen A."/>
            <person name="Li M."/>
            <person name="Henderson H."/>
            <person name="Janes J.K."/>
            <person name="Zhao Y."/>
            <person name="Pandoh P."/>
            <person name="Moore R."/>
            <person name="Sperling F.A."/>
            <person name="Huber D.P."/>
            <person name="Birol I."/>
            <person name="Jones S.J."/>
            <person name="Bohlmann J."/>
        </authorList>
    </citation>
    <scope>NUCLEOTIDE SEQUENCE</scope>
</reference>
<evidence type="ECO:0008006" key="5">
    <source>
        <dbReference type="Google" id="ProtNLM"/>
    </source>
</evidence>
<keyword evidence="4" id="KW-1185">Reference proteome</keyword>
<feature type="region of interest" description="Disordered" evidence="1">
    <location>
        <begin position="95"/>
        <end position="114"/>
    </location>
</feature>
<dbReference type="Pfam" id="PF15364">
    <property type="entry name" value="PAXIP1_C"/>
    <property type="match status" value="1"/>
</dbReference>
<dbReference type="Proteomes" id="UP000019118">
    <property type="component" value="Unassembled WGS sequence"/>
</dbReference>
<proteinExistence type="predicted"/>
<evidence type="ECO:0000313" key="2">
    <source>
        <dbReference type="EMBL" id="ENN73420.1"/>
    </source>
</evidence>
<feature type="region of interest" description="Disordered" evidence="1">
    <location>
        <begin position="49"/>
        <end position="90"/>
    </location>
</feature>
<evidence type="ECO:0000313" key="4">
    <source>
        <dbReference type="Proteomes" id="UP000019118"/>
    </source>
</evidence>
<dbReference type="EnsemblMetazoa" id="XM_019910998.1">
    <property type="protein sequence ID" value="XP_019766557.1"/>
    <property type="gene ID" value="LOC109541979"/>
</dbReference>
<dbReference type="GO" id="GO:0033148">
    <property type="term" value="P:positive regulation of intracellular estrogen receptor signaling pathway"/>
    <property type="evidence" value="ECO:0007669"/>
    <property type="project" value="TreeGrafter"/>
</dbReference>
<organism evidence="2">
    <name type="scientific">Dendroctonus ponderosae</name>
    <name type="common">Mountain pine beetle</name>
    <dbReference type="NCBI Taxonomy" id="77166"/>
    <lineage>
        <taxon>Eukaryota</taxon>
        <taxon>Metazoa</taxon>
        <taxon>Ecdysozoa</taxon>
        <taxon>Arthropoda</taxon>
        <taxon>Hexapoda</taxon>
        <taxon>Insecta</taxon>
        <taxon>Pterygota</taxon>
        <taxon>Neoptera</taxon>
        <taxon>Endopterygota</taxon>
        <taxon>Coleoptera</taxon>
        <taxon>Polyphaga</taxon>
        <taxon>Cucujiformia</taxon>
        <taxon>Curculionidae</taxon>
        <taxon>Scolytinae</taxon>
        <taxon>Dendroctonus</taxon>
    </lineage>
</organism>
<dbReference type="PANTHER" id="PTHR28467:SF1">
    <property type="entry name" value="PAXIP1-ASSOCIATED GLUTAMATE-RICH PROTEIN 1"/>
    <property type="match status" value="1"/>
</dbReference>
<dbReference type="AlphaFoldDB" id="N6TVU7"/>
<reference evidence="3" key="2">
    <citation type="submission" date="2024-08" db="UniProtKB">
        <authorList>
            <consortium name="EnsemblMetazoa"/>
        </authorList>
    </citation>
    <scope>IDENTIFICATION</scope>
</reference>
<dbReference type="GO" id="GO:0030331">
    <property type="term" value="F:nuclear estrogen receptor binding"/>
    <property type="evidence" value="ECO:0007669"/>
    <property type="project" value="TreeGrafter"/>
</dbReference>
<evidence type="ECO:0000313" key="3">
    <source>
        <dbReference type="EnsemblMetazoa" id="XP_019766557.1"/>
    </source>
</evidence>
<dbReference type="GO" id="GO:0044666">
    <property type="term" value="C:MLL3/4 complex"/>
    <property type="evidence" value="ECO:0007669"/>
    <property type="project" value="TreeGrafter"/>
</dbReference>
<evidence type="ECO:0000256" key="1">
    <source>
        <dbReference type="SAM" id="MobiDB-lite"/>
    </source>
</evidence>